<evidence type="ECO:0000256" key="4">
    <source>
        <dbReference type="ARBA" id="ARBA00023004"/>
    </source>
</evidence>
<feature type="domain" description="TonB-dependent receptor plug" evidence="13">
    <location>
        <begin position="53"/>
        <end position="154"/>
    </location>
</feature>
<keyword evidence="8 10" id="KW-0472">Membrane</keyword>
<comment type="subcellular location">
    <subcellularLocation>
        <location evidence="8">Cell outer membrane</location>
        <topology evidence="8">Multi-pass membrane protein</topology>
    </subcellularLocation>
</comment>
<evidence type="ECO:0000313" key="15">
    <source>
        <dbReference type="Proteomes" id="UP000753376"/>
    </source>
</evidence>
<protein>
    <submittedName>
        <fullName evidence="14">TonB-dependent siderophore receptor</fullName>
    </submittedName>
</protein>
<evidence type="ECO:0000256" key="6">
    <source>
        <dbReference type="ARBA" id="ARBA00023077"/>
    </source>
</evidence>
<dbReference type="InterPro" id="IPR039426">
    <property type="entry name" value="TonB-dep_rcpt-like"/>
</dbReference>
<evidence type="ECO:0000256" key="3">
    <source>
        <dbReference type="ARBA" id="ARBA00022729"/>
    </source>
</evidence>
<gene>
    <name evidence="14" type="ORF">KO508_16820</name>
</gene>
<feature type="domain" description="TonB-dependent receptor-like beta-barrel" evidence="12">
    <location>
        <begin position="226"/>
        <end position="681"/>
    </location>
</feature>
<evidence type="ECO:0000256" key="2">
    <source>
        <dbReference type="ARBA" id="ARBA00022496"/>
    </source>
</evidence>
<dbReference type="InterPro" id="IPR010105">
    <property type="entry name" value="TonB_sidphr_rcpt"/>
</dbReference>
<dbReference type="Proteomes" id="UP000753376">
    <property type="component" value="Unassembled WGS sequence"/>
</dbReference>
<keyword evidence="8" id="KW-0812">Transmembrane</keyword>
<organism evidence="14 15">
    <name type="scientific">Marinobacter salexigens</name>
    <dbReference type="NCBI Taxonomy" id="1925763"/>
    <lineage>
        <taxon>Bacteria</taxon>
        <taxon>Pseudomonadati</taxon>
        <taxon>Pseudomonadota</taxon>
        <taxon>Gammaproteobacteria</taxon>
        <taxon>Pseudomonadales</taxon>
        <taxon>Marinobacteraceae</taxon>
        <taxon>Marinobacter</taxon>
    </lineage>
</organism>
<reference evidence="14 15" key="1">
    <citation type="submission" date="2021-05" db="EMBL/GenBank/DDBJ databases">
        <title>Draft genomes of bacteria isolated from model marine particles.</title>
        <authorList>
            <person name="Datta M.S."/>
            <person name="Schwartzman J.A."/>
            <person name="Enke T.N."/>
            <person name="Saavedra J."/>
            <person name="Cermak N."/>
            <person name="Cordero O.X."/>
        </authorList>
    </citation>
    <scope>NUCLEOTIDE SEQUENCE [LARGE SCALE GENOMIC DNA]</scope>
    <source>
        <strain evidence="14 15">D2M19</strain>
    </source>
</reference>
<keyword evidence="8" id="KW-1134">Transmembrane beta strand</keyword>
<keyword evidence="6 10" id="KW-0798">TonB box</keyword>
<dbReference type="Pfam" id="PF07715">
    <property type="entry name" value="Plug"/>
    <property type="match status" value="1"/>
</dbReference>
<dbReference type="PROSITE" id="PS01156">
    <property type="entry name" value="TONB_DEPENDENT_REC_2"/>
    <property type="match status" value="1"/>
</dbReference>
<dbReference type="InterPro" id="IPR000531">
    <property type="entry name" value="Beta-barrel_TonB"/>
</dbReference>
<evidence type="ECO:0000259" key="13">
    <source>
        <dbReference type="Pfam" id="PF07715"/>
    </source>
</evidence>
<feature type="signal peptide" evidence="11">
    <location>
        <begin position="1"/>
        <end position="25"/>
    </location>
</feature>
<dbReference type="PROSITE" id="PS52016">
    <property type="entry name" value="TONB_DEPENDENT_REC_3"/>
    <property type="match status" value="1"/>
</dbReference>
<evidence type="ECO:0000256" key="7">
    <source>
        <dbReference type="ARBA" id="ARBA00023170"/>
    </source>
</evidence>
<name>A0ABS6AD51_9GAMM</name>
<comment type="similarity">
    <text evidence="1 8 10">Belongs to the TonB-dependent receptor family.</text>
</comment>
<accession>A0ABS6AD51</accession>
<evidence type="ECO:0000256" key="11">
    <source>
        <dbReference type="SAM" id="SignalP"/>
    </source>
</evidence>
<sequence length="711" mass="78090">MKKSLLASSILAITASAGSSTIVLANEVMELDELAVYGDTYRSTATKTSLRPEETPQSISILDQQTLDMRDADSVAAALRYSPGVNTELRGGAVGRLDLFSIRGFINYQNYYDGMQLLYNDWNLQPQIDLLAVEQVEVFRGPTSTLYGSMPPGGMVNLISKKPTAGSSNTIELATGSRNLNEASVESNGQLGDSDLSYSLVGLARTRDGQAATAEEERYMVAPSLDWQISDKTLVNFNLYYQKDPEMGIYTSLPASGLFLPNQNGELDTDAFSGDSNWNQFNKEVLLAGYKINHNINNNWNFLQNFRYTDASTFQTNTYGTGLAADGRTLSREAYLTDEATTGFTIDNQVSGRFQIGAVEHNLLVGFDYLSLKSDVIYEDTAGGSGAPSIDLFNPNHQQISRSTINITNTPYSSDFTIDKKQLGVYLQDQVRIDRVVLIGGVRWDDFTGTENGKQYGTAVDAKLEQNNISARAGIMYQADNGLSPYLNYAESFEPQTGRDRNGNEFDVSTGDQWELGVKYQSPDQRTNANLAFYQVTKDNVPTRDPAGGPYDKIQAGAVRSQGVELETLTQPLDNLLLTLSYTFQDAEVTKDNTGLEGKTPVWIPKHLLSGWADYRFDQGALNGLIAGIGARYIGEAEYDASTNAGKVPDATLLDIALRYDVGQLAHTLKGTEVGVSINNLTNERYYSCFDSTNCWFGEERTVEASVAYSF</sequence>
<feature type="short sequence motif" description="TonB C-terminal box" evidence="9">
    <location>
        <begin position="694"/>
        <end position="711"/>
    </location>
</feature>
<comment type="caution">
    <text evidence="14">The sequence shown here is derived from an EMBL/GenBank/DDBJ whole genome shotgun (WGS) entry which is preliminary data.</text>
</comment>
<feature type="chain" id="PRO_5045914356" evidence="11">
    <location>
        <begin position="26"/>
        <end position="711"/>
    </location>
</feature>
<dbReference type="InterPro" id="IPR012910">
    <property type="entry name" value="Plug_dom"/>
</dbReference>
<proteinExistence type="inferred from homology"/>
<dbReference type="PANTHER" id="PTHR32552:SF68">
    <property type="entry name" value="FERRICHROME OUTER MEMBRANE TRANSPORTER_PHAGE RECEPTOR"/>
    <property type="match status" value="1"/>
</dbReference>
<keyword evidence="4" id="KW-0408">Iron</keyword>
<keyword evidence="2" id="KW-0410">Iron transport</keyword>
<dbReference type="RefSeq" id="WP_216009427.1">
    <property type="nucleotide sequence ID" value="NZ_JAHKPV010000021.1"/>
</dbReference>
<evidence type="ECO:0000256" key="9">
    <source>
        <dbReference type="PROSITE-ProRule" id="PRU10144"/>
    </source>
</evidence>
<evidence type="ECO:0000256" key="1">
    <source>
        <dbReference type="ARBA" id="ARBA00009810"/>
    </source>
</evidence>
<evidence type="ECO:0000256" key="10">
    <source>
        <dbReference type="RuleBase" id="RU003357"/>
    </source>
</evidence>
<dbReference type="CDD" id="cd01347">
    <property type="entry name" value="ligand_gated_channel"/>
    <property type="match status" value="1"/>
</dbReference>
<evidence type="ECO:0000256" key="8">
    <source>
        <dbReference type="PROSITE-ProRule" id="PRU01360"/>
    </source>
</evidence>
<dbReference type="Pfam" id="PF00593">
    <property type="entry name" value="TonB_dep_Rec_b-barrel"/>
    <property type="match status" value="1"/>
</dbReference>
<dbReference type="InterPro" id="IPR010917">
    <property type="entry name" value="TonB_rcpt_CS"/>
</dbReference>
<evidence type="ECO:0000256" key="5">
    <source>
        <dbReference type="ARBA" id="ARBA00023065"/>
    </source>
</evidence>
<keyword evidence="5" id="KW-0406">Ion transport</keyword>
<evidence type="ECO:0000259" key="12">
    <source>
        <dbReference type="Pfam" id="PF00593"/>
    </source>
</evidence>
<dbReference type="NCBIfam" id="TIGR01783">
    <property type="entry name" value="TonB-siderophor"/>
    <property type="match status" value="1"/>
</dbReference>
<keyword evidence="7 14" id="KW-0675">Receptor</keyword>
<keyword evidence="8" id="KW-0813">Transport</keyword>
<dbReference type="EMBL" id="JAHKPV010000021">
    <property type="protein sequence ID" value="MBU2875664.1"/>
    <property type="molecule type" value="Genomic_DNA"/>
</dbReference>
<keyword evidence="8" id="KW-0998">Cell outer membrane</keyword>
<keyword evidence="15" id="KW-1185">Reference proteome</keyword>
<dbReference type="PANTHER" id="PTHR32552">
    <property type="entry name" value="FERRICHROME IRON RECEPTOR-RELATED"/>
    <property type="match status" value="1"/>
</dbReference>
<evidence type="ECO:0000313" key="14">
    <source>
        <dbReference type="EMBL" id="MBU2875664.1"/>
    </source>
</evidence>
<keyword evidence="3 11" id="KW-0732">Signal</keyword>